<reference evidence="2" key="1">
    <citation type="submission" date="2020-04" db="EMBL/GenBank/DDBJ databases">
        <authorList>
            <person name="Chiriac C."/>
            <person name="Salcher M."/>
            <person name="Ghai R."/>
            <person name="Kavagutti S V."/>
        </authorList>
    </citation>
    <scope>NUCLEOTIDE SEQUENCE</scope>
</reference>
<gene>
    <name evidence="2" type="ORF">UFOVP127_172</name>
    <name evidence="3" type="ORF">UFOVP276_35</name>
</gene>
<proteinExistence type="predicted"/>
<name>A0A6J5LEU5_9CAUD</name>
<protein>
    <submittedName>
        <fullName evidence="2">Uncharacterized protein</fullName>
    </submittedName>
</protein>
<evidence type="ECO:0000313" key="2">
    <source>
        <dbReference type="EMBL" id="CAB4131597.1"/>
    </source>
</evidence>
<dbReference type="EMBL" id="LR796294">
    <property type="protein sequence ID" value="CAB4134951.1"/>
    <property type="molecule type" value="Genomic_DNA"/>
</dbReference>
<sequence length="103" mass="11914">MLDATMAKSLSKENNERINNERINKERARTYELIDSVMLQIETDILSATNLGDTYIRFYPMQHTENDTSIQATLYKAIHTKLTALGYFVGQTKANYSFIIKWS</sequence>
<organism evidence="2">
    <name type="scientific">uncultured Caudovirales phage</name>
    <dbReference type="NCBI Taxonomy" id="2100421"/>
    <lineage>
        <taxon>Viruses</taxon>
        <taxon>Duplodnaviria</taxon>
        <taxon>Heunggongvirae</taxon>
        <taxon>Uroviricota</taxon>
        <taxon>Caudoviricetes</taxon>
        <taxon>Peduoviridae</taxon>
        <taxon>Maltschvirus</taxon>
        <taxon>Maltschvirus maltsch</taxon>
    </lineage>
</organism>
<evidence type="ECO:0000256" key="1">
    <source>
        <dbReference type="SAM" id="MobiDB-lite"/>
    </source>
</evidence>
<evidence type="ECO:0000313" key="3">
    <source>
        <dbReference type="EMBL" id="CAB4134951.1"/>
    </source>
</evidence>
<feature type="compositionally biased region" description="Basic and acidic residues" evidence="1">
    <location>
        <begin position="10"/>
        <end position="22"/>
    </location>
</feature>
<accession>A0A6J5LEU5</accession>
<dbReference type="EMBL" id="LR796249">
    <property type="protein sequence ID" value="CAB4131597.1"/>
    <property type="molecule type" value="Genomic_DNA"/>
</dbReference>
<feature type="region of interest" description="Disordered" evidence="1">
    <location>
        <begin position="1"/>
        <end position="22"/>
    </location>
</feature>